<dbReference type="InParanoid" id="A0A1V9XT75"/>
<sequence length="133" mass="14789">MPCVSLIRPIEKATSLWPLNPYLNPATLVALDRSGLRNRLVSAITVNHEDSRWELLADLFDTGLTVVDRIVPADIANRKKSATLALPSVSGFTNMFTGTSFLLIYEQYMRLAYLSSVFRGPEVKLAGWTESSE</sequence>
<comment type="caution">
    <text evidence="1">The sequence shown here is derived from an EMBL/GenBank/DDBJ whole genome shotgun (WGS) entry which is preliminary data.</text>
</comment>
<dbReference type="AlphaFoldDB" id="A0A1V9XT75"/>
<keyword evidence="2" id="KW-1185">Reference proteome</keyword>
<organism evidence="1 2">
    <name type="scientific">Tropilaelaps mercedesae</name>
    <dbReference type="NCBI Taxonomy" id="418985"/>
    <lineage>
        <taxon>Eukaryota</taxon>
        <taxon>Metazoa</taxon>
        <taxon>Ecdysozoa</taxon>
        <taxon>Arthropoda</taxon>
        <taxon>Chelicerata</taxon>
        <taxon>Arachnida</taxon>
        <taxon>Acari</taxon>
        <taxon>Parasitiformes</taxon>
        <taxon>Mesostigmata</taxon>
        <taxon>Gamasina</taxon>
        <taxon>Dermanyssoidea</taxon>
        <taxon>Laelapidae</taxon>
        <taxon>Tropilaelaps</taxon>
    </lineage>
</organism>
<gene>
    <name evidence="1" type="ORF">BIW11_03024</name>
</gene>
<proteinExistence type="predicted"/>
<name>A0A1V9XT75_9ACAR</name>
<protein>
    <submittedName>
        <fullName evidence="1">Uncharacterized protein</fullName>
    </submittedName>
</protein>
<accession>A0A1V9XT75</accession>
<evidence type="ECO:0000313" key="2">
    <source>
        <dbReference type="Proteomes" id="UP000192247"/>
    </source>
</evidence>
<evidence type="ECO:0000313" key="1">
    <source>
        <dbReference type="EMBL" id="OQR76697.1"/>
    </source>
</evidence>
<dbReference type="EMBL" id="MNPL01004513">
    <property type="protein sequence ID" value="OQR76697.1"/>
    <property type="molecule type" value="Genomic_DNA"/>
</dbReference>
<dbReference type="Proteomes" id="UP000192247">
    <property type="component" value="Unassembled WGS sequence"/>
</dbReference>
<reference evidence="1 2" key="1">
    <citation type="journal article" date="2017" name="Gigascience">
        <title>Draft genome of the honey bee ectoparasitic mite, Tropilaelaps mercedesae, is shaped by the parasitic life history.</title>
        <authorList>
            <person name="Dong X."/>
            <person name="Armstrong S.D."/>
            <person name="Xia D."/>
            <person name="Makepeace B.L."/>
            <person name="Darby A.C."/>
            <person name="Kadowaki T."/>
        </authorList>
    </citation>
    <scope>NUCLEOTIDE SEQUENCE [LARGE SCALE GENOMIC DNA]</scope>
    <source>
        <strain evidence="1">Wuxi-XJTLU</strain>
    </source>
</reference>